<organism evidence="1 2">
    <name type="scientific">Persea americana</name>
    <name type="common">Avocado</name>
    <dbReference type="NCBI Taxonomy" id="3435"/>
    <lineage>
        <taxon>Eukaryota</taxon>
        <taxon>Viridiplantae</taxon>
        <taxon>Streptophyta</taxon>
        <taxon>Embryophyta</taxon>
        <taxon>Tracheophyta</taxon>
        <taxon>Spermatophyta</taxon>
        <taxon>Magnoliopsida</taxon>
        <taxon>Magnoliidae</taxon>
        <taxon>Laurales</taxon>
        <taxon>Lauraceae</taxon>
        <taxon>Persea</taxon>
    </lineage>
</organism>
<name>A0ACC2KIB1_PERAE</name>
<accession>A0ACC2KIB1</accession>
<dbReference type="Proteomes" id="UP001234297">
    <property type="component" value="Chromosome 9"/>
</dbReference>
<sequence>MVARTPATGGGRGGGHAAAARRWAQNSDECRSKAACTEPSNTVAIDSVFFSSSPSMASSTVSFFFFLGNSEHNVDVGLLWNLATAAVVDGGDKHRWWRSRRWAQRL</sequence>
<reference evidence="1 2" key="1">
    <citation type="journal article" date="2022" name="Hortic Res">
        <title>A haplotype resolved chromosomal level avocado genome allows analysis of novel avocado genes.</title>
        <authorList>
            <person name="Nath O."/>
            <person name="Fletcher S.J."/>
            <person name="Hayward A."/>
            <person name="Shaw L.M."/>
            <person name="Masouleh A.K."/>
            <person name="Furtado A."/>
            <person name="Henry R.J."/>
            <person name="Mitter N."/>
        </authorList>
    </citation>
    <scope>NUCLEOTIDE SEQUENCE [LARGE SCALE GENOMIC DNA]</scope>
    <source>
        <strain evidence="2">cv. Hass</strain>
    </source>
</reference>
<keyword evidence="2" id="KW-1185">Reference proteome</keyword>
<protein>
    <submittedName>
        <fullName evidence="1">Uncharacterized protein</fullName>
    </submittedName>
</protein>
<proteinExistence type="predicted"/>
<gene>
    <name evidence="1" type="ORF">MRB53_029350</name>
</gene>
<evidence type="ECO:0000313" key="1">
    <source>
        <dbReference type="EMBL" id="KAJ8620821.1"/>
    </source>
</evidence>
<dbReference type="EMBL" id="CM056817">
    <property type="protein sequence ID" value="KAJ8620821.1"/>
    <property type="molecule type" value="Genomic_DNA"/>
</dbReference>
<comment type="caution">
    <text evidence="1">The sequence shown here is derived from an EMBL/GenBank/DDBJ whole genome shotgun (WGS) entry which is preliminary data.</text>
</comment>
<evidence type="ECO:0000313" key="2">
    <source>
        <dbReference type="Proteomes" id="UP001234297"/>
    </source>
</evidence>